<feature type="compositionally biased region" description="Acidic residues" evidence="1">
    <location>
        <begin position="188"/>
        <end position="200"/>
    </location>
</feature>
<sequence>MTDEILAHISAPTTRQTDRLYQSLADAYHTFAPRRAQRDRDQDQTGSWQARPSGAPLKASATARDDSLDIVATSIIASSKDSFGSFPSYLSSEDRVNPFTLDASPVDGDSTEYGSIQTSSRLVRLEHLHQNWKEKTTLKSSFAKNFRSSQRTSQVPDDDDADTAFIENTQLAMQALQSQLEDSRSINSEDDSTSETDSEEYTGNFQVSDVPEDTNDVITNEVKDPSSPAQVAEPDINTVVAKRPSRPVEASISPTSSSCNGDGKMQFVVHATLPTEFFDFSKLPLNIFPPAPQISVSKPGGLPSQITSYLASVKRRHPNRYNLVRRKYKPKDDDRGYWAVNCTSWPVKAQLGIWSSLQDYLVNGELGWGITIHRDPKSSDELGEIRLYCWAEVAEHMWLQLWLSSGGYISFLNWLDANGHVTLQAKLKPKASGAGIGSES</sequence>
<gene>
    <name evidence="2" type="ORF">T440DRAFT_183669</name>
</gene>
<dbReference type="AlphaFoldDB" id="A0A6A7AX57"/>
<dbReference type="Proteomes" id="UP000799423">
    <property type="component" value="Unassembled WGS sequence"/>
</dbReference>
<dbReference type="OrthoDB" id="5395975at2759"/>
<feature type="region of interest" description="Disordered" evidence="1">
    <location>
        <begin position="176"/>
        <end position="231"/>
    </location>
</feature>
<evidence type="ECO:0000313" key="2">
    <source>
        <dbReference type="EMBL" id="KAF2847861.1"/>
    </source>
</evidence>
<accession>A0A6A7AX57</accession>
<name>A0A6A7AX57_9PLEO</name>
<keyword evidence="3" id="KW-1185">Reference proteome</keyword>
<organism evidence="2 3">
    <name type="scientific">Plenodomus tracheiphilus IPT5</name>
    <dbReference type="NCBI Taxonomy" id="1408161"/>
    <lineage>
        <taxon>Eukaryota</taxon>
        <taxon>Fungi</taxon>
        <taxon>Dikarya</taxon>
        <taxon>Ascomycota</taxon>
        <taxon>Pezizomycotina</taxon>
        <taxon>Dothideomycetes</taxon>
        <taxon>Pleosporomycetidae</taxon>
        <taxon>Pleosporales</taxon>
        <taxon>Pleosporineae</taxon>
        <taxon>Leptosphaeriaceae</taxon>
        <taxon>Plenodomus</taxon>
    </lineage>
</organism>
<feature type="region of interest" description="Disordered" evidence="1">
    <location>
        <begin position="31"/>
        <end position="62"/>
    </location>
</feature>
<evidence type="ECO:0000256" key="1">
    <source>
        <dbReference type="SAM" id="MobiDB-lite"/>
    </source>
</evidence>
<protein>
    <submittedName>
        <fullName evidence="2">Uncharacterized protein</fullName>
    </submittedName>
</protein>
<evidence type="ECO:0000313" key="3">
    <source>
        <dbReference type="Proteomes" id="UP000799423"/>
    </source>
</evidence>
<reference evidence="2" key="1">
    <citation type="submission" date="2020-01" db="EMBL/GenBank/DDBJ databases">
        <authorList>
            <consortium name="DOE Joint Genome Institute"/>
            <person name="Haridas S."/>
            <person name="Albert R."/>
            <person name="Binder M."/>
            <person name="Bloem J."/>
            <person name="Labutti K."/>
            <person name="Salamov A."/>
            <person name="Andreopoulos B."/>
            <person name="Baker S.E."/>
            <person name="Barry K."/>
            <person name="Bills G."/>
            <person name="Bluhm B.H."/>
            <person name="Cannon C."/>
            <person name="Castanera R."/>
            <person name="Culley D.E."/>
            <person name="Daum C."/>
            <person name="Ezra D."/>
            <person name="Gonzalez J.B."/>
            <person name="Henrissat B."/>
            <person name="Kuo A."/>
            <person name="Liang C."/>
            <person name="Lipzen A."/>
            <person name="Lutzoni F."/>
            <person name="Magnuson J."/>
            <person name="Mondo S."/>
            <person name="Nolan M."/>
            <person name="Ohm R."/>
            <person name="Pangilinan J."/>
            <person name="Park H.-J."/>
            <person name="Ramirez L."/>
            <person name="Alfaro M."/>
            <person name="Sun H."/>
            <person name="Tritt A."/>
            <person name="Yoshinaga Y."/>
            <person name="Zwiers L.-H."/>
            <person name="Turgeon B.G."/>
            <person name="Goodwin S.B."/>
            <person name="Spatafora J.W."/>
            <person name="Crous P.W."/>
            <person name="Grigoriev I.V."/>
        </authorList>
    </citation>
    <scope>NUCLEOTIDE SEQUENCE</scope>
    <source>
        <strain evidence="2">IPT5</strain>
    </source>
</reference>
<proteinExistence type="predicted"/>
<dbReference type="EMBL" id="MU006322">
    <property type="protein sequence ID" value="KAF2847861.1"/>
    <property type="molecule type" value="Genomic_DNA"/>
</dbReference>